<feature type="region of interest" description="Disordered" evidence="2">
    <location>
        <begin position="39"/>
        <end position="67"/>
    </location>
</feature>
<feature type="coiled-coil region" evidence="1">
    <location>
        <begin position="307"/>
        <end position="365"/>
    </location>
</feature>
<dbReference type="PROSITE" id="PS50913">
    <property type="entry name" value="GRIP"/>
    <property type="match status" value="1"/>
</dbReference>
<dbReference type="Proteomes" id="UP001497525">
    <property type="component" value="Unassembled WGS sequence"/>
</dbReference>
<dbReference type="PANTHER" id="PTHR19327">
    <property type="entry name" value="GOLGIN"/>
    <property type="match status" value="1"/>
</dbReference>
<dbReference type="SUPFAM" id="SSF101283">
    <property type="entry name" value="GRIP domain"/>
    <property type="match status" value="1"/>
</dbReference>
<dbReference type="SUPFAM" id="SSF57997">
    <property type="entry name" value="Tropomyosin"/>
    <property type="match status" value="1"/>
</dbReference>
<name>A0AAV2TZ42_CALDB</name>
<comment type="caution">
    <text evidence="4">The sequence shown here is derived from an EMBL/GenBank/DDBJ whole genome shotgun (WGS) entry which is preliminary data.</text>
</comment>
<feature type="coiled-coil region" evidence="1">
    <location>
        <begin position="1317"/>
        <end position="1358"/>
    </location>
</feature>
<feature type="coiled-coil region" evidence="1">
    <location>
        <begin position="1087"/>
        <end position="1114"/>
    </location>
</feature>
<feature type="compositionally biased region" description="Polar residues" evidence="2">
    <location>
        <begin position="56"/>
        <end position="67"/>
    </location>
</feature>
<dbReference type="Pfam" id="PF01465">
    <property type="entry name" value="GRIP"/>
    <property type="match status" value="1"/>
</dbReference>
<evidence type="ECO:0000256" key="2">
    <source>
        <dbReference type="SAM" id="MobiDB-lite"/>
    </source>
</evidence>
<protein>
    <recommendedName>
        <fullName evidence="3">GRIP domain-containing protein</fullName>
    </recommendedName>
</protein>
<evidence type="ECO:0000256" key="1">
    <source>
        <dbReference type="SAM" id="Coils"/>
    </source>
</evidence>
<feature type="coiled-coil region" evidence="1">
    <location>
        <begin position="728"/>
        <end position="790"/>
    </location>
</feature>
<feature type="coiled-coil region" evidence="1">
    <location>
        <begin position="1561"/>
        <end position="1602"/>
    </location>
</feature>
<feature type="coiled-coil region" evidence="1">
    <location>
        <begin position="1684"/>
        <end position="1718"/>
    </location>
</feature>
<evidence type="ECO:0000313" key="5">
    <source>
        <dbReference type="Proteomes" id="UP001497525"/>
    </source>
</evidence>
<dbReference type="SMART" id="SM00755">
    <property type="entry name" value="Grip"/>
    <property type="match status" value="1"/>
</dbReference>
<feature type="coiled-coil region" evidence="1">
    <location>
        <begin position="933"/>
        <end position="960"/>
    </location>
</feature>
<dbReference type="EMBL" id="CAXLJL010000845">
    <property type="protein sequence ID" value="CAL5141328.1"/>
    <property type="molecule type" value="Genomic_DNA"/>
</dbReference>
<evidence type="ECO:0000313" key="4">
    <source>
        <dbReference type="EMBL" id="CAL5141328.1"/>
    </source>
</evidence>
<sequence>MFKKLKDTVIRSDRGNATISRSVGDRGSSGQISCFRWRRRRGVTTNNNNRGRARTLSNTSKGSETSVRSTVAKIGDSEFPLDPPSSLIDQDSDTASVTSSVFQSGTDVAELQSRFQRVHRLARGYKARYQEDSRDHKLSNFYKVLQRERDNLRELLNTSQAKAFKRIDELKEEVELDKKAKQDVDTNFRLMLSEKDEIINVLRLQVSLLREGKNLPEELEAKITAGHELEAKHQRAIEQENKELRTKLDEVISQLQLSTMQLQKQLMEQSSLQQTIVKYDAELKQMSIKVKESAQLRRELADSRLAQSALDEQVQALKSQLSSLSAERSTKDADGDKEAQLDEKLLLLTEQLRTKDERIIALENEQSQLKLIIDGVNQKASSADMEFKEREADLVQAETKDQIQLDTPDLVVVPLDSTSFDVKEPQDIRKNEFTIPGDFLNQLHLQINNRREQVTNQLGEEIPVGKLPILQSNLKSDETVQLQDDVNAMLSSIDALITRTRDIQQARIADQKRITELEAASSQDVDQVKLRESELKAQIIVLKQNRDSQLYELTEKHKQELSSVQSQLAVQTESNAQLEKRLTSAMNALEEVKKQTDEVRTELDSTKAEIVAKDNEFAALSSKYTELAQQRDAMLHQTYSPILVVDTLCGAKSTPQPTQGDDMPPATLSKVGDLRGKLVQIKEALDDLRVGYTNSSSVVGKDVEEVNGALNQLTMAWEEKVGSVNKLNAELQNQLQTMHRTVALTKDELAATRTLCDSLEATANTRGKQIKELESNVTTLNEQLSSLTAEHTKLLHDLEVATNDFDELVQLRVERDEIMAERIMEQQKQMIYEEERSEMNLFLEEFTGLAQRLDEQAEQIAKREEQVNRLTDVVYSSAERLAQSEAQLAQFESQVSKLLAETRQPLGSELDVPTAQSQLVLEKNEELKPVEEIDLEENKMADIRRRIEELKQEYSNFCDTNNRSLIDLIQRKILSAKSRLKLIQDEILIKTVNQTQGPVESEALPKIHAFANILPQLESRMLAASDLGLVERAGILWNDLNDLENLNHNLAELEKSAVCPGMYETVPLQKYDTAVPGVSGSVMEEERDRLLALRDQLEIELECVREELANEHKLLGEKSEQVKRLESILTTTQSHLADSDAQLMELRNLTNASAAKLEEKDRLAASLEEELLKLRSTQTDSSNELSGQTEKIHLLEENVTSLNEKMADLYNSEKEYLIGLISSQRSLLQSRIEHLRTMLTQLGRAESSDLIEELQSAEGCLGSIDQGLGSMECPALWETVNRLNDIGSKIFDFEKSSDQFAVVSGLQDQLKTSVEEKSEAESLLMHVQEEYDALRADRDRLENELNTAKIDLETLNKSHMEGGERVNNLESTLKYYETNLNEMGTKLKEAETSVRSNEELVKEKLVIIASLEDQLSEAKLKEDERAACITSKDREIHLLEENVTSLNEKMADLYNSEKEYLIGLISSQRSLLQSRIEHLRTMLTQLGRAESSDLIEELQSAEGCLGSIDQGLGSMECPALWETVNRLNDIGSKIFDFEKSSDQFAVVSGLQDQLKTSVEEKSEAESLLMHVQEEYDALRADRDRLENELNTAKIDLETLNKSHMEGGERVNNLESTLKYYETNLNEMGTKLKEAETSVRSNEELVKEKLVIIASLEDQLSEAKLKEDERAACITSKDRELTELREQLARGIAEWQSKYESLSKQLEQMNLEKDEALSEARSNFEEQLVNAAKAADQEKATLVEQQKVQLTRVESAAANKEKQWKRQLKDAKVHIKKLMIESEELRKANALAATREEELTSLLNEARSDLTAQLTEVDHLHSVVEQLKADRQFVSGGLETASSQKATISPSTTPDHPETASIDEMRESYQNDTEALKAEHAMHIKEMQQQFNDRLLDKEIELRNKYEKDLNHVRLQEERLQRIHEEELRNLNQLVDETKRKLGQAEARIEQLEVELQSLRRVNDVKLKSSTEHENESNVMKEMMRLREQLAQLKSEKSTTEDGELQTHQHITDGSKRNSILVSAHESEYPVVCDKVSAGSLQLARPPDESYLCEAKTPTWIEQLRNEIMQVDSIESLHPAIRSSNYVPSVTAHDYEVLQLHNLDLQNQLQQLSAEFETLRQHCAAQCAKQHNQAESTTPRLSVCTSLPLYSPTNDSPKSGSLYELVEFEYLRNVLFQYMMGRETATLAKVLCSLMRFNVDQTKKILQYEDSRNKQTWILRTTNQ</sequence>
<feature type="coiled-coil region" evidence="1">
    <location>
        <begin position="2094"/>
        <end position="2121"/>
    </location>
</feature>
<organism evidence="4 5">
    <name type="scientific">Calicophoron daubneyi</name>
    <name type="common">Rumen fluke</name>
    <name type="synonym">Paramphistomum daubneyi</name>
    <dbReference type="NCBI Taxonomy" id="300641"/>
    <lineage>
        <taxon>Eukaryota</taxon>
        <taxon>Metazoa</taxon>
        <taxon>Spiralia</taxon>
        <taxon>Lophotrochozoa</taxon>
        <taxon>Platyhelminthes</taxon>
        <taxon>Trematoda</taxon>
        <taxon>Digenea</taxon>
        <taxon>Plagiorchiida</taxon>
        <taxon>Pronocephalata</taxon>
        <taxon>Paramphistomoidea</taxon>
        <taxon>Paramphistomidae</taxon>
        <taxon>Calicophoron</taxon>
    </lineage>
</organism>
<dbReference type="GO" id="GO:0048193">
    <property type="term" value="P:Golgi vesicle transport"/>
    <property type="evidence" value="ECO:0007669"/>
    <property type="project" value="TreeGrafter"/>
</dbReference>
<dbReference type="Gene3D" id="1.10.220.60">
    <property type="entry name" value="GRIP domain"/>
    <property type="match status" value="1"/>
</dbReference>
<dbReference type="GO" id="GO:0005794">
    <property type="term" value="C:Golgi apparatus"/>
    <property type="evidence" value="ECO:0007669"/>
    <property type="project" value="TreeGrafter"/>
</dbReference>
<reference evidence="4" key="1">
    <citation type="submission" date="2024-06" db="EMBL/GenBank/DDBJ databases">
        <authorList>
            <person name="Liu X."/>
            <person name="Lenzi L."/>
            <person name="Haldenby T S."/>
            <person name="Uol C."/>
        </authorList>
    </citation>
    <scope>NUCLEOTIDE SEQUENCE</scope>
</reference>
<feature type="coiled-coil region" evidence="1">
    <location>
        <begin position="1742"/>
        <end position="1804"/>
    </location>
</feature>
<feature type="coiled-coil region" evidence="1">
    <location>
        <begin position="561"/>
        <end position="609"/>
    </location>
</feature>
<dbReference type="Gene3D" id="1.10.287.1490">
    <property type="match status" value="1"/>
</dbReference>
<accession>A0AAV2TZ42</accession>
<feature type="region of interest" description="Disordered" evidence="2">
    <location>
        <begin position="1837"/>
        <end position="1858"/>
    </location>
</feature>
<feature type="coiled-coil region" evidence="1">
    <location>
        <begin position="1157"/>
        <end position="1212"/>
    </location>
</feature>
<evidence type="ECO:0000259" key="3">
    <source>
        <dbReference type="PROSITE" id="PS50913"/>
    </source>
</evidence>
<dbReference type="GO" id="GO:0031267">
    <property type="term" value="F:small GTPase binding"/>
    <property type="evidence" value="ECO:0007669"/>
    <property type="project" value="TreeGrafter"/>
</dbReference>
<feature type="coiled-coil region" evidence="1">
    <location>
        <begin position="843"/>
        <end position="901"/>
    </location>
</feature>
<proteinExistence type="predicted"/>
<gene>
    <name evidence="4" type="ORF">CDAUBV1_LOCUS16580</name>
</gene>
<feature type="coiled-coil region" evidence="1">
    <location>
        <begin position="142"/>
        <end position="187"/>
    </location>
</feature>
<keyword evidence="1" id="KW-0175">Coiled coil</keyword>
<dbReference type="PANTHER" id="PTHR19327:SF0">
    <property type="entry name" value="GOLGIN SUBFAMILY A MEMBER 4"/>
    <property type="match status" value="1"/>
</dbReference>
<feature type="coiled-coil region" evidence="1">
    <location>
        <begin position="1429"/>
        <end position="1456"/>
    </location>
</feature>
<feature type="compositionally biased region" description="Polar residues" evidence="2">
    <location>
        <begin position="1839"/>
        <end position="1853"/>
    </location>
</feature>
<dbReference type="InterPro" id="IPR000237">
    <property type="entry name" value="GRIP_dom"/>
</dbReference>
<feature type="domain" description="GRIP" evidence="3">
    <location>
        <begin position="2160"/>
        <end position="2207"/>
    </location>
</feature>
<feature type="coiled-coil region" evidence="1">
    <location>
        <begin position="1902"/>
        <end position="2002"/>
    </location>
</feature>